<accession>A0ABP9V914</accession>
<reference evidence="4 5" key="1">
    <citation type="submission" date="2024-02" db="EMBL/GenBank/DDBJ databases">
        <title>Deinococcus xinjiangensis NBRC 107630.</title>
        <authorList>
            <person name="Ichikawa N."/>
            <person name="Katano-Makiyama Y."/>
            <person name="Hidaka K."/>
        </authorList>
    </citation>
    <scope>NUCLEOTIDE SEQUENCE [LARGE SCALE GENOMIC DNA]</scope>
    <source>
        <strain evidence="4 5">NBRC 107630</strain>
    </source>
</reference>
<evidence type="ECO:0000256" key="1">
    <source>
        <dbReference type="SAM" id="MobiDB-lite"/>
    </source>
</evidence>
<dbReference type="SUPFAM" id="SSF50199">
    <property type="entry name" value="Staphylococcal nuclease"/>
    <property type="match status" value="1"/>
</dbReference>
<dbReference type="EMBL" id="BAABRN010000007">
    <property type="protein sequence ID" value="GAA5501161.1"/>
    <property type="molecule type" value="Genomic_DNA"/>
</dbReference>
<keyword evidence="2" id="KW-0472">Membrane</keyword>
<name>A0ABP9V914_9DEIO</name>
<dbReference type="SMART" id="SM00318">
    <property type="entry name" value="SNc"/>
    <property type="match status" value="1"/>
</dbReference>
<evidence type="ECO:0000313" key="4">
    <source>
        <dbReference type="EMBL" id="GAA5501161.1"/>
    </source>
</evidence>
<feature type="transmembrane region" description="Helical" evidence="2">
    <location>
        <begin position="17"/>
        <end position="36"/>
    </location>
</feature>
<dbReference type="RefSeq" id="WP_353541134.1">
    <property type="nucleotide sequence ID" value="NZ_BAABRN010000007.1"/>
</dbReference>
<dbReference type="PROSITE" id="PS50830">
    <property type="entry name" value="TNASE_3"/>
    <property type="match status" value="1"/>
</dbReference>
<protein>
    <recommendedName>
        <fullName evidence="3">TNase-like domain-containing protein</fullName>
    </recommendedName>
</protein>
<keyword evidence="2" id="KW-1133">Transmembrane helix</keyword>
<comment type="caution">
    <text evidence="4">The sequence shown here is derived from an EMBL/GenBank/DDBJ whole genome shotgun (WGS) entry which is preliminary data.</text>
</comment>
<dbReference type="InterPro" id="IPR035437">
    <property type="entry name" value="SNase_OB-fold_sf"/>
</dbReference>
<proteinExistence type="predicted"/>
<dbReference type="PANTHER" id="PTHR12302:SF26">
    <property type="entry name" value="BLR1266 PROTEIN"/>
    <property type="match status" value="1"/>
</dbReference>
<evidence type="ECO:0000259" key="3">
    <source>
        <dbReference type="PROSITE" id="PS50830"/>
    </source>
</evidence>
<evidence type="ECO:0000313" key="5">
    <source>
        <dbReference type="Proteomes" id="UP001458946"/>
    </source>
</evidence>
<dbReference type="PANTHER" id="PTHR12302">
    <property type="entry name" value="EBNA2 BINDING PROTEIN P100"/>
    <property type="match status" value="1"/>
</dbReference>
<sequence>MTSEILRRQKRQRRRNALLLWLILVLVVAGTVLWLWQQRQQAKTNRQQVTGAAAVIDGDTLQLGGTKVRLYGIDAPESAQTCQRGRQTYPCGREAAQALAGLLGNQVVTCQRRDTDRYGRTVAVCRTPRVGDVNAWMVSRGYALAYRAYSTDYVPQENAARQAKLGLHAGSYVNPADYRRGETAPATSASPRAPFKTCAEARAAGKTPVLRGEGGYNPKLDGDRDGKMCE</sequence>
<dbReference type="InterPro" id="IPR008613">
    <property type="entry name" value="Excalibur_Ca-bd_domain"/>
</dbReference>
<dbReference type="Gene3D" id="2.40.50.90">
    <property type="match status" value="1"/>
</dbReference>
<dbReference type="Pfam" id="PF05901">
    <property type="entry name" value="Excalibur"/>
    <property type="match status" value="1"/>
</dbReference>
<keyword evidence="2" id="KW-0812">Transmembrane</keyword>
<evidence type="ECO:0000256" key="2">
    <source>
        <dbReference type="SAM" id="Phobius"/>
    </source>
</evidence>
<feature type="compositionally biased region" description="Basic and acidic residues" evidence="1">
    <location>
        <begin position="220"/>
        <end position="230"/>
    </location>
</feature>
<dbReference type="InterPro" id="IPR016071">
    <property type="entry name" value="Staphylococal_nuclease_OB-fold"/>
</dbReference>
<dbReference type="Pfam" id="PF00565">
    <property type="entry name" value="SNase"/>
    <property type="match status" value="1"/>
</dbReference>
<gene>
    <name evidence="4" type="ORF">Dxin01_00892</name>
</gene>
<dbReference type="SMART" id="SM00894">
    <property type="entry name" value="Excalibur"/>
    <property type="match status" value="1"/>
</dbReference>
<dbReference type="Proteomes" id="UP001458946">
    <property type="component" value="Unassembled WGS sequence"/>
</dbReference>
<feature type="domain" description="TNase-like" evidence="3">
    <location>
        <begin position="46"/>
        <end position="170"/>
    </location>
</feature>
<keyword evidence="5" id="KW-1185">Reference proteome</keyword>
<organism evidence="4 5">
    <name type="scientific">Deinococcus xinjiangensis</name>
    <dbReference type="NCBI Taxonomy" id="457454"/>
    <lineage>
        <taxon>Bacteria</taxon>
        <taxon>Thermotogati</taxon>
        <taxon>Deinococcota</taxon>
        <taxon>Deinococci</taxon>
        <taxon>Deinococcales</taxon>
        <taxon>Deinococcaceae</taxon>
        <taxon>Deinococcus</taxon>
    </lineage>
</organism>
<feature type="region of interest" description="Disordered" evidence="1">
    <location>
        <begin position="206"/>
        <end position="230"/>
    </location>
</feature>